<comment type="caution">
    <text evidence="2">The sequence shown here is derived from an EMBL/GenBank/DDBJ whole genome shotgun (WGS) entry which is preliminary data.</text>
</comment>
<evidence type="ECO:0000313" key="3">
    <source>
        <dbReference type="Proteomes" id="UP001596142"/>
    </source>
</evidence>
<gene>
    <name evidence="2" type="ORF">ACFPU1_12835</name>
</gene>
<evidence type="ECO:0000313" key="2">
    <source>
        <dbReference type="EMBL" id="MFC5713670.1"/>
    </source>
</evidence>
<evidence type="ECO:0000256" key="1">
    <source>
        <dbReference type="SAM" id="MobiDB-lite"/>
    </source>
</evidence>
<feature type="region of interest" description="Disordered" evidence="1">
    <location>
        <begin position="96"/>
        <end position="119"/>
    </location>
</feature>
<dbReference type="RefSeq" id="WP_385941740.1">
    <property type="nucleotide sequence ID" value="NZ_JBHSOZ010000005.1"/>
</dbReference>
<sequence>MIGGLFINKEEIKVNELLKLLRKYYISDSRQVLVRWIREGKFKGAEKDKRQDGWRVPLESVNEFIDERRPGLREMLADLDQLKKEMNSLKRRIETLEKHNQLTSREQNSKEEGLPRKKQEDYTVDDIKKLIEEVIKDSKSNPRDKEGNDLYTVMVKVYCTEKLLADIKKKYFTCPIVPKDGPRKSLKPALVRAIKEIVSGHYSPSLLQGKSPKDEDKVIWEEESFKEKE</sequence>
<organism evidence="2 3">
    <name type="scientific">Thalassorhabdus alkalitolerans</name>
    <dbReference type="NCBI Taxonomy" id="2282697"/>
    <lineage>
        <taxon>Bacteria</taxon>
        <taxon>Bacillati</taxon>
        <taxon>Bacillota</taxon>
        <taxon>Bacilli</taxon>
        <taxon>Bacillales</taxon>
        <taxon>Bacillaceae</taxon>
        <taxon>Thalassorhabdus</taxon>
    </lineage>
</organism>
<dbReference type="Proteomes" id="UP001596142">
    <property type="component" value="Unassembled WGS sequence"/>
</dbReference>
<protein>
    <submittedName>
        <fullName evidence="2">Helix-turn-helix domain-containing protein</fullName>
    </submittedName>
</protein>
<accession>A0ABW0YMH0</accession>
<dbReference type="EMBL" id="JBHSOZ010000005">
    <property type="protein sequence ID" value="MFC5713670.1"/>
    <property type="molecule type" value="Genomic_DNA"/>
</dbReference>
<keyword evidence="3" id="KW-1185">Reference proteome</keyword>
<reference evidence="3" key="1">
    <citation type="journal article" date="2019" name="Int. J. Syst. Evol. Microbiol.">
        <title>The Global Catalogue of Microorganisms (GCM) 10K type strain sequencing project: providing services to taxonomists for standard genome sequencing and annotation.</title>
        <authorList>
            <consortium name="The Broad Institute Genomics Platform"/>
            <consortium name="The Broad Institute Genome Sequencing Center for Infectious Disease"/>
            <person name="Wu L."/>
            <person name="Ma J."/>
        </authorList>
    </citation>
    <scope>NUCLEOTIDE SEQUENCE [LARGE SCALE GENOMIC DNA]</scope>
    <source>
        <strain evidence="3">CECT 7184</strain>
    </source>
</reference>
<proteinExistence type="predicted"/>
<name>A0ABW0YMH0_9BACI</name>
<feature type="compositionally biased region" description="Basic and acidic residues" evidence="1">
    <location>
        <begin position="107"/>
        <end position="119"/>
    </location>
</feature>